<comment type="caution">
    <text evidence="1">The sequence shown here is derived from an EMBL/GenBank/DDBJ whole genome shotgun (WGS) entry which is preliminary data.</text>
</comment>
<gene>
    <name evidence="1" type="ORF">HDF22_000615</name>
</gene>
<evidence type="ECO:0000313" key="1">
    <source>
        <dbReference type="EMBL" id="MBB6126510.1"/>
    </source>
</evidence>
<evidence type="ECO:0008006" key="3">
    <source>
        <dbReference type="Google" id="ProtNLM"/>
    </source>
</evidence>
<dbReference type="EMBL" id="JACHCA010000002">
    <property type="protein sequence ID" value="MBB6126510.1"/>
    <property type="molecule type" value="Genomic_DNA"/>
</dbReference>
<dbReference type="Pfam" id="PF14391">
    <property type="entry name" value="DUF4421"/>
    <property type="match status" value="1"/>
</dbReference>
<protein>
    <recommendedName>
        <fullName evidence="3">DUF4421 domain-containing protein</fullName>
    </recommendedName>
</protein>
<evidence type="ECO:0000313" key="2">
    <source>
        <dbReference type="Proteomes" id="UP000548326"/>
    </source>
</evidence>
<proteinExistence type="predicted"/>
<dbReference type="Proteomes" id="UP000548326">
    <property type="component" value="Unassembled WGS sequence"/>
</dbReference>
<organism evidence="1 2">
    <name type="scientific">Mucilaginibacter lappiensis</name>
    <dbReference type="NCBI Taxonomy" id="354630"/>
    <lineage>
        <taxon>Bacteria</taxon>
        <taxon>Pseudomonadati</taxon>
        <taxon>Bacteroidota</taxon>
        <taxon>Sphingobacteriia</taxon>
        <taxon>Sphingobacteriales</taxon>
        <taxon>Sphingobacteriaceae</taxon>
        <taxon>Mucilaginibacter</taxon>
    </lineage>
</organism>
<dbReference type="AlphaFoldDB" id="A0A841J6X5"/>
<dbReference type="InterPro" id="IPR025535">
    <property type="entry name" value="DUF4421"/>
</dbReference>
<accession>A0A841J6X5</accession>
<name>A0A841J6X5_9SPHI</name>
<reference evidence="1 2" key="1">
    <citation type="submission" date="2020-08" db="EMBL/GenBank/DDBJ databases">
        <title>Genomic Encyclopedia of Type Strains, Phase IV (KMG-V): Genome sequencing to study the core and pangenomes of soil and plant-associated prokaryotes.</title>
        <authorList>
            <person name="Whitman W."/>
        </authorList>
    </citation>
    <scope>NUCLEOTIDE SEQUENCE [LARGE SCALE GENOMIC DNA]</scope>
    <source>
        <strain evidence="1 2">MP601</strain>
    </source>
</reference>
<dbReference type="RefSeq" id="WP_183585597.1">
    <property type="nucleotide sequence ID" value="NZ_JACHCA010000002.1"/>
</dbReference>
<sequence length="296" mass="33447">MSFLIISGNVFGQTTVDTTYIESYREKMSITGFVSTNSVEIKKDHAYYKPNYPMNVGLDFAIKNTVIDLELAYGIAPLRKKEYGKTQSFDFQVHHYGRYFVLDLFYQNYKGFYQENPEIKLYPNMLVRQIGAEGTYIFNGDKFSAKAAFEQSEKQLKTASSFVLSGGIYFDKVAFDKDLPISDQDRIQSLLLGSSVGYAYSLPINERWLISGIATGGINAGNDTELLQKVKIRAYPTAFARGSAGYHKSDWAAAFSFLINSKSLSGLQGNTLNLTSINMQLSYVKHFNSFFRKRKL</sequence>